<dbReference type="InterPro" id="IPR011491">
    <property type="entry name" value="FlgE_D2"/>
</dbReference>
<comment type="similarity">
    <text evidence="2 5">Belongs to the flagella basal body rod proteins family.</text>
</comment>
<dbReference type="PANTHER" id="PTHR30435">
    <property type="entry name" value="FLAGELLAR PROTEIN"/>
    <property type="match status" value="1"/>
</dbReference>
<gene>
    <name evidence="10" type="ORF">FHS48_003562</name>
</gene>
<evidence type="ECO:0000313" key="11">
    <source>
        <dbReference type="Proteomes" id="UP000544872"/>
    </source>
</evidence>
<feature type="domain" description="Flagellar hook protein FlgE D2" evidence="9">
    <location>
        <begin position="181"/>
        <end position="300"/>
    </location>
</feature>
<feature type="compositionally biased region" description="Polar residues" evidence="6">
    <location>
        <begin position="213"/>
        <end position="222"/>
    </location>
</feature>
<evidence type="ECO:0000256" key="3">
    <source>
        <dbReference type="ARBA" id="ARBA00019015"/>
    </source>
</evidence>
<accession>A0A7W9ZKX0</accession>
<feature type="domain" description="Flagellar basal body rod protein N-terminal" evidence="7">
    <location>
        <begin position="7"/>
        <end position="37"/>
    </location>
</feature>
<dbReference type="NCBIfam" id="NF004242">
    <property type="entry name" value="PRK05682.2-1"/>
    <property type="match status" value="1"/>
</dbReference>
<protein>
    <recommendedName>
        <fullName evidence="3 5">Flagellar hook protein FlgE</fullName>
    </recommendedName>
</protein>
<evidence type="ECO:0000256" key="6">
    <source>
        <dbReference type="SAM" id="MobiDB-lite"/>
    </source>
</evidence>
<dbReference type="GO" id="GO:0009425">
    <property type="term" value="C:bacterial-type flagellum basal body"/>
    <property type="evidence" value="ECO:0007669"/>
    <property type="project" value="UniProtKB-SubCell"/>
</dbReference>
<dbReference type="EMBL" id="JACIIX010000017">
    <property type="protein sequence ID" value="MBB6212114.1"/>
    <property type="molecule type" value="Genomic_DNA"/>
</dbReference>
<dbReference type="GO" id="GO:0009424">
    <property type="term" value="C:bacterial-type flagellum hook"/>
    <property type="evidence" value="ECO:0007669"/>
    <property type="project" value="TreeGrafter"/>
</dbReference>
<feature type="compositionally biased region" description="Low complexity" evidence="6">
    <location>
        <begin position="223"/>
        <end position="233"/>
    </location>
</feature>
<evidence type="ECO:0000259" key="9">
    <source>
        <dbReference type="Pfam" id="PF07559"/>
    </source>
</evidence>
<dbReference type="Pfam" id="PF00460">
    <property type="entry name" value="Flg_bb_rod"/>
    <property type="match status" value="1"/>
</dbReference>
<comment type="subcellular location">
    <subcellularLocation>
        <location evidence="1 5">Bacterial flagellum basal body</location>
    </subcellularLocation>
</comment>
<keyword evidence="10" id="KW-0966">Cell projection</keyword>
<dbReference type="RefSeq" id="WP_184265504.1">
    <property type="nucleotide sequence ID" value="NZ_JACIIX010000017.1"/>
</dbReference>
<dbReference type="InterPro" id="IPR010930">
    <property type="entry name" value="Flg_bb/hook_C_dom"/>
</dbReference>
<sequence length="421" mass="43603">MSLAGAMNTAVSALKAQSQALAMVSDNLANSSTSGYKAVTTRFSTLVTQQFSSTSYPSGGVFSTVRQNVSAQGLVTSTTNDTDLALDGNGMFVLTDSVDGNAAYFTRNGQFTVNDEGYLTLGNYYLQGWPADSSGNISQGATNSIATLDSINVNRFSGMSSATTTETIKASLPASADVLDEHSATMEVVDSLGIAHTVTMTFTKTDTNEWSMELSNPTKASDSTSTTGTSSGGPYTITFDESGNLSSTTPSPVTLSVSGWTTGAADSTITLDLGESGSGNRLTQKTNTDSISITSISGNGITYGAYSGVEVSTDGTVYAKYDNGQQLAIYKLAVATFPNVNGLNALSDGVYQESNSSGTYALQKAGENGAGTIKSSALEASTVDTADEFTRMIVAQQAYSAASQVITSTKDMFDSLMSAVR</sequence>
<dbReference type="InterPro" id="IPR001444">
    <property type="entry name" value="Flag_bb_rod_N"/>
</dbReference>
<feature type="region of interest" description="Disordered" evidence="6">
    <location>
        <begin position="213"/>
        <end position="253"/>
    </location>
</feature>
<organism evidence="10 11">
    <name type="scientific">Novispirillum itersonii</name>
    <name type="common">Aquaspirillum itersonii</name>
    <dbReference type="NCBI Taxonomy" id="189"/>
    <lineage>
        <taxon>Bacteria</taxon>
        <taxon>Pseudomonadati</taxon>
        <taxon>Pseudomonadota</taxon>
        <taxon>Alphaproteobacteria</taxon>
        <taxon>Rhodospirillales</taxon>
        <taxon>Novispirillaceae</taxon>
        <taxon>Novispirillum</taxon>
    </lineage>
</organism>
<dbReference type="AlphaFoldDB" id="A0A7W9ZKX0"/>
<dbReference type="PANTHER" id="PTHR30435:SF1">
    <property type="entry name" value="FLAGELLAR HOOK PROTEIN FLGE"/>
    <property type="match status" value="1"/>
</dbReference>
<name>A0A7W9ZKX0_NOVIT</name>
<dbReference type="InterPro" id="IPR037058">
    <property type="entry name" value="Falgellar_hook_FlgE_sf"/>
</dbReference>
<dbReference type="PROSITE" id="PS00588">
    <property type="entry name" value="FLAGELLA_BB_ROD"/>
    <property type="match status" value="1"/>
</dbReference>
<keyword evidence="10" id="KW-0969">Cilium</keyword>
<dbReference type="Pfam" id="PF06429">
    <property type="entry name" value="Flg_bbr_C"/>
    <property type="match status" value="1"/>
</dbReference>
<evidence type="ECO:0000313" key="10">
    <source>
        <dbReference type="EMBL" id="MBB6212114.1"/>
    </source>
</evidence>
<evidence type="ECO:0000256" key="4">
    <source>
        <dbReference type="ARBA" id="ARBA00023143"/>
    </source>
</evidence>
<comment type="caution">
    <text evidence="10">The sequence shown here is derived from an EMBL/GenBank/DDBJ whole genome shotgun (WGS) entry which is preliminary data.</text>
</comment>
<dbReference type="Proteomes" id="UP000544872">
    <property type="component" value="Unassembled WGS sequence"/>
</dbReference>
<evidence type="ECO:0000259" key="7">
    <source>
        <dbReference type="Pfam" id="PF00460"/>
    </source>
</evidence>
<evidence type="ECO:0000256" key="1">
    <source>
        <dbReference type="ARBA" id="ARBA00004117"/>
    </source>
</evidence>
<dbReference type="InterPro" id="IPR037925">
    <property type="entry name" value="FlgE/F/G-like"/>
</dbReference>
<dbReference type="GO" id="GO:0005829">
    <property type="term" value="C:cytosol"/>
    <property type="evidence" value="ECO:0007669"/>
    <property type="project" value="TreeGrafter"/>
</dbReference>
<feature type="domain" description="Flagellar basal-body/hook protein C-terminal" evidence="8">
    <location>
        <begin position="375"/>
        <end position="418"/>
    </location>
</feature>
<evidence type="ECO:0000256" key="5">
    <source>
        <dbReference type="RuleBase" id="RU362116"/>
    </source>
</evidence>
<evidence type="ECO:0000256" key="2">
    <source>
        <dbReference type="ARBA" id="ARBA00009677"/>
    </source>
</evidence>
<dbReference type="SUPFAM" id="SSF117143">
    <property type="entry name" value="Flagellar hook protein flgE"/>
    <property type="match status" value="1"/>
</dbReference>
<evidence type="ECO:0000259" key="8">
    <source>
        <dbReference type="Pfam" id="PF06429"/>
    </source>
</evidence>
<dbReference type="InterPro" id="IPR019776">
    <property type="entry name" value="Flagellar_basal_body_rod_CS"/>
</dbReference>
<keyword evidence="4 5" id="KW-0975">Bacterial flagellum</keyword>
<comment type="function">
    <text evidence="5">A flexible structure which links the flagellar filament to the drive apparatus in the basal body.</text>
</comment>
<proteinExistence type="inferred from homology"/>
<keyword evidence="11" id="KW-1185">Reference proteome</keyword>
<keyword evidence="10" id="KW-0282">Flagellum</keyword>
<dbReference type="Pfam" id="PF07559">
    <property type="entry name" value="FlgE_D2"/>
    <property type="match status" value="1"/>
</dbReference>
<dbReference type="GO" id="GO:0071978">
    <property type="term" value="P:bacterial-type flagellum-dependent swarming motility"/>
    <property type="evidence" value="ECO:0007669"/>
    <property type="project" value="TreeGrafter"/>
</dbReference>
<dbReference type="Gene3D" id="2.60.98.20">
    <property type="entry name" value="Flagellar hook protein FlgE"/>
    <property type="match status" value="1"/>
</dbReference>
<dbReference type="InterPro" id="IPR020013">
    <property type="entry name" value="Flagellar_FlgE/F/G"/>
</dbReference>
<dbReference type="NCBIfam" id="TIGR03506">
    <property type="entry name" value="FlgEFG_subfam"/>
    <property type="match status" value="1"/>
</dbReference>
<reference evidence="10 11" key="1">
    <citation type="submission" date="2020-08" db="EMBL/GenBank/DDBJ databases">
        <title>Genomic Encyclopedia of Type Strains, Phase IV (KMG-IV): sequencing the most valuable type-strain genomes for metagenomic binning, comparative biology and taxonomic classification.</title>
        <authorList>
            <person name="Goeker M."/>
        </authorList>
    </citation>
    <scope>NUCLEOTIDE SEQUENCE [LARGE SCALE GENOMIC DNA]</scope>
    <source>
        <strain evidence="10 11">DSM 11590</strain>
    </source>
</reference>